<dbReference type="EMBL" id="MKHE01000001">
    <property type="protein sequence ID" value="OWK18086.1"/>
    <property type="molecule type" value="Genomic_DNA"/>
</dbReference>
<organism evidence="2 3">
    <name type="scientific">Cervus elaphus hippelaphus</name>
    <name type="common">European red deer</name>
    <dbReference type="NCBI Taxonomy" id="46360"/>
    <lineage>
        <taxon>Eukaryota</taxon>
        <taxon>Metazoa</taxon>
        <taxon>Chordata</taxon>
        <taxon>Craniata</taxon>
        <taxon>Vertebrata</taxon>
        <taxon>Euteleostomi</taxon>
        <taxon>Mammalia</taxon>
        <taxon>Eutheria</taxon>
        <taxon>Laurasiatheria</taxon>
        <taxon>Artiodactyla</taxon>
        <taxon>Ruminantia</taxon>
        <taxon>Pecora</taxon>
        <taxon>Cervidae</taxon>
        <taxon>Cervinae</taxon>
        <taxon>Cervus</taxon>
    </lineage>
</organism>
<gene>
    <name evidence="2" type="ORF">Celaphus_00009193</name>
</gene>
<feature type="compositionally biased region" description="Polar residues" evidence="1">
    <location>
        <begin position="58"/>
        <end position="67"/>
    </location>
</feature>
<feature type="region of interest" description="Disordered" evidence="1">
    <location>
        <begin position="126"/>
        <end position="158"/>
    </location>
</feature>
<dbReference type="Proteomes" id="UP000242450">
    <property type="component" value="Chromosome 1"/>
</dbReference>
<comment type="caution">
    <text evidence="2">The sequence shown here is derived from an EMBL/GenBank/DDBJ whole genome shotgun (WGS) entry which is preliminary data.</text>
</comment>
<evidence type="ECO:0000256" key="1">
    <source>
        <dbReference type="SAM" id="MobiDB-lite"/>
    </source>
</evidence>
<dbReference type="AlphaFoldDB" id="A0A212DII2"/>
<accession>A0A212DII2</accession>
<evidence type="ECO:0000313" key="2">
    <source>
        <dbReference type="EMBL" id="OWK18086.1"/>
    </source>
</evidence>
<protein>
    <submittedName>
        <fullName evidence="2">Uncharacterized protein</fullName>
    </submittedName>
</protein>
<feature type="non-terminal residue" evidence="2">
    <location>
        <position position="1"/>
    </location>
</feature>
<reference evidence="2 3" key="1">
    <citation type="journal article" date="2018" name="Mol. Genet. Genomics">
        <title>The red deer Cervus elaphus genome CerEla1.0: sequencing, annotating, genes, and chromosomes.</title>
        <authorList>
            <person name="Bana N.A."/>
            <person name="Nyiri A."/>
            <person name="Nagy J."/>
            <person name="Frank K."/>
            <person name="Nagy T."/>
            <person name="Steger V."/>
            <person name="Schiller M."/>
            <person name="Lakatos P."/>
            <person name="Sugar L."/>
            <person name="Horn P."/>
            <person name="Barta E."/>
            <person name="Orosz L."/>
        </authorList>
    </citation>
    <scope>NUCLEOTIDE SEQUENCE [LARGE SCALE GENOMIC DNA]</scope>
    <source>
        <strain evidence="2">Hungarian</strain>
    </source>
</reference>
<feature type="region of interest" description="Disordered" evidence="1">
    <location>
        <begin position="54"/>
        <end position="111"/>
    </location>
</feature>
<evidence type="ECO:0000313" key="3">
    <source>
        <dbReference type="Proteomes" id="UP000242450"/>
    </source>
</evidence>
<keyword evidence="3" id="KW-1185">Reference proteome</keyword>
<feature type="compositionally biased region" description="Low complexity" evidence="1">
    <location>
        <begin position="143"/>
        <end position="158"/>
    </location>
</feature>
<name>A0A212DII2_CEREH</name>
<proteinExistence type="predicted"/>
<sequence>EAGADSADGSQCLCLLRGSCLPPEVPRLGPSAPPHQCLAEQGIRFWQHSWGFGGHSAADNSAQSPGQDSAGPRSRAAVGPGTWFGWPRGRSGRGAAAQPSHAEGQAAPADGGRRFVCERAACVLRDAARPGAGRKPPLVSEGLRPSRSPKPLLPGASG</sequence>